<protein>
    <submittedName>
        <fullName evidence="1">Uncharacterized protein</fullName>
    </submittedName>
</protein>
<keyword evidence="2" id="KW-1185">Reference proteome</keyword>
<evidence type="ECO:0000313" key="2">
    <source>
        <dbReference type="Proteomes" id="UP001501321"/>
    </source>
</evidence>
<name>A0ABP8QH20_9GAMM</name>
<proteinExistence type="predicted"/>
<gene>
    <name evidence="1" type="ORF">GCM10023095_27150</name>
</gene>
<dbReference type="Proteomes" id="UP001501321">
    <property type="component" value="Unassembled WGS sequence"/>
</dbReference>
<organism evidence="1 2">
    <name type="scientific">Pseudaeromonas paramecii</name>
    <dbReference type="NCBI Taxonomy" id="2138166"/>
    <lineage>
        <taxon>Bacteria</taxon>
        <taxon>Pseudomonadati</taxon>
        <taxon>Pseudomonadota</taxon>
        <taxon>Gammaproteobacteria</taxon>
        <taxon>Aeromonadales</taxon>
        <taxon>Aeromonadaceae</taxon>
        <taxon>Pseudaeromonas</taxon>
    </lineage>
</organism>
<comment type="caution">
    <text evidence="1">The sequence shown here is derived from an EMBL/GenBank/DDBJ whole genome shotgun (WGS) entry which is preliminary data.</text>
</comment>
<sequence>MVARAAGGSGQALASPTTRLASEAAKANWACWRAWTKAFMGFSINQVETSLTQDEKHTIPRPVGSHWWIRCRGIESPRRQGKIGPALPKESPCPPI</sequence>
<accession>A0ABP8QH20</accession>
<dbReference type="EMBL" id="BAABFC010000020">
    <property type="protein sequence ID" value="GAA4502467.1"/>
    <property type="molecule type" value="Genomic_DNA"/>
</dbReference>
<evidence type="ECO:0000313" key="1">
    <source>
        <dbReference type="EMBL" id="GAA4502467.1"/>
    </source>
</evidence>
<reference evidence="2" key="1">
    <citation type="journal article" date="2019" name="Int. J. Syst. Evol. Microbiol.">
        <title>The Global Catalogue of Microorganisms (GCM) 10K type strain sequencing project: providing services to taxonomists for standard genome sequencing and annotation.</title>
        <authorList>
            <consortium name="The Broad Institute Genomics Platform"/>
            <consortium name="The Broad Institute Genome Sequencing Center for Infectious Disease"/>
            <person name="Wu L."/>
            <person name="Ma J."/>
        </authorList>
    </citation>
    <scope>NUCLEOTIDE SEQUENCE [LARGE SCALE GENOMIC DNA]</scope>
    <source>
        <strain evidence="2">JCM 32226</strain>
    </source>
</reference>